<protein>
    <submittedName>
        <fullName evidence="1">Uncharacterized protein</fullName>
    </submittedName>
</protein>
<keyword evidence="2" id="KW-1185">Reference proteome</keyword>
<accession>A0ACB8BGG2</accession>
<sequence length="290" mass="32036">MMSWFRRTHEPTPPPPQWAPAPELSRAHGLFNEATEDEFEAAETFCAQSPVEPPRLLPSGIVEQIATDGCLAWKITSPSTPRFSGAIHNRDKGGIRISTYASCKDVCLMSDLPIMAGLYDIQGKLGVYYEVTIDKMAGVLAVGTACRPYPSWRLPGWNRLSAGLHLDDFQKFFEDPDGGREYTRDITKIFSKDTIGCGYVFSTGTIFFTYNGTRLPPAFTGVYLPRTAHDVYAAIGVEGANEFSVNFGGDVFRWTEGNEWSWKVEGHVGRLSRSSGNEDEGLPAYSARLG</sequence>
<proteinExistence type="predicted"/>
<organism evidence="1 2">
    <name type="scientific">Leucogyrophana mollusca</name>
    <dbReference type="NCBI Taxonomy" id="85980"/>
    <lineage>
        <taxon>Eukaryota</taxon>
        <taxon>Fungi</taxon>
        <taxon>Dikarya</taxon>
        <taxon>Basidiomycota</taxon>
        <taxon>Agaricomycotina</taxon>
        <taxon>Agaricomycetes</taxon>
        <taxon>Agaricomycetidae</taxon>
        <taxon>Boletales</taxon>
        <taxon>Boletales incertae sedis</taxon>
        <taxon>Leucogyrophana</taxon>
    </lineage>
</organism>
<evidence type="ECO:0000313" key="1">
    <source>
        <dbReference type="EMBL" id="KAH7924536.1"/>
    </source>
</evidence>
<dbReference type="EMBL" id="MU266422">
    <property type="protein sequence ID" value="KAH7924536.1"/>
    <property type="molecule type" value="Genomic_DNA"/>
</dbReference>
<reference evidence="1" key="1">
    <citation type="journal article" date="2021" name="New Phytol.">
        <title>Evolutionary innovations through gain and loss of genes in the ectomycorrhizal Boletales.</title>
        <authorList>
            <person name="Wu G."/>
            <person name="Miyauchi S."/>
            <person name="Morin E."/>
            <person name="Kuo A."/>
            <person name="Drula E."/>
            <person name="Varga T."/>
            <person name="Kohler A."/>
            <person name="Feng B."/>
            <person name="Cao Y."/>
            <person name="Lipzen A."/>
            <person name="Daum C."/>
            <person name="Hundley H."/>
            <person name="Pangilinan J."/>
            <person name="Johnson J."/>
            <person name="Barry K."/>
            <person name="LaButti K."/>
            <person name="Ng V."/>
            <person name="Ahrendt S."/>
            <person name="Min B."/>
            <person name="Choi I.G."/>
            <person name="Park H."/>
            <person name="Plett J.M."/>
            <person name="Magnuson J."/>
            <person name="Spatafora J.W."/>
            <person name="Nagy L.G."/>
            <person name="Henrissat B."/>
            <person name="Grigoriev I.V."/>
            <person name="Yang Z.L."/>
            <person name="Xu J."/>
            <person name="Martin F.M."/>
        </authorList>
    </citation>
    <scope>NUCLEOTIDE SEQUENCE</scope>
    <source>
        <strain evidence="1">KUC20120723A-06</strain>
    </source>
</reference>
<gene>
    <name evidence="1" type="ORF">BV22DRAFT_504225</name>
</gene>
<name>A0ACB8BGG2_9AGAM</name>
<dbReference type="Proteomes" id="UP000790709">
    <property type="component" value="Unassembled WGS sequence"/>
</dbReference>
<comment type="caution">
    <text evidence="1">The sequence shown here is derived from an EMBL/GenBank/DDBJ whole genome shotgun (WGS) entry which is preliminary data.</text>
</comment>
<evidence type="ECO:0000313" key="2">
    <source>
        <dbReference type="Proteomes" id="UP000790709"/>
    </source>
</evidence>